<dbReference type="AlphaFoldDB" id="A0A553PA27"/>
<organism evidence="2 3">
    <name type="scientific">Tigriopus californicus</name>
    <name type="common">Marine copepod</name>
    <dbReference type="NCBI Taxonomy" id="6832"/>
    <lineage>
        <taxon>Eukaryota</taxon>
        <taxon>Metazoa</taxon>
        <taxon>Ecdysozoa</taxon>
        <taxon>Arthropoda</taxon>
        <taxon>Crustacea</taxon>
        <taxon>Multicrustacea</taxon>
        <taxon>Hexanauplia</taxon>
        <taxon>Copepoda</taxon>
        <taxon>Harpacticoida</taxon>
        <taxon>Harpacticidae</taxon>
        <taxon>Tigriopus</taxon>
    </lineage>
</organism>
<gene>
    <name evidence="2" type="ORF">TCAL_16826</name>
</gene>
<feature type="transmembrane region" description="Helical" evidence="1">
    <location>
        <begin position="24"/>
        <end position="43"/>
    </location>
</feature>
<keyword evidence="1" id="KW-1133">Transmembrane helix</keyword>
<proteinExistence type="predicted"/>
<evidence type="ECO:0000313" key="3">
    <source>
        <dbReference type="Proteomes" id="UP000318571"/>
    </source>
</evidence>
<evidence type="ECO:0000256" key="1">
    <source>
        <dbReference type="SAM" id="Phobius"/>
    </source>
</evidence>
<keyword evidence="3" id="KW-1185">Reference proteome</keyword>
<evidence type="ECO:0000313" key="2">
    <source>
        <dbReference type="EMBL" id="TRY74545.1"/>
    </source>
</evidence>
<keyword evidence="1" id="KW-0812">Transmembrane</keyword>
<dbReference type="EMBL" id="VCGU01000005">
    <property type="protein sequence ID" value="TRY74545.1"/>
    <property type="molecule type" value="Genomic_DNA"/>
</dbReference>
<dbReference type="Proteomes" id="UP000318571">
    <property type="component" value="Chromosome 2"/>
</dbReference>
<protein>
    <submittedName>
        <fullName evidence="2">Uncharacterized protein</fullName>
    </submittedName>
</protein>
<sequence length="185" mass="20011">MVTEAAPAALLAEHPFEIIMTGSATVASVLGLVLILATSHFIVGGSHEVLGKLYILILTRQQSATHREGKGLEHPFEIIMTGSATVASVLGLVLILATSHFSVGEPRGSRKTIFSNLNETTSATHREGKDLSEIVQDARADIIQTYAKVEDIPLLRERYDGILRSSSYWNQEITSPLDGSACFHV</sequence>
<comment type="caution">
    <text evidence="2">The sequence shown here is derived from an EMBL/GenBank/DDBJ whole genome shotgun (WGS) entry which is preliminary data.</text>
</comment>
<name>A0A553PA27_TIGCA</name>
<accession>A0A553PA27</accession>
<keyword evidence="1" id="KW-0472">Membrane</keyword>
<feature type="transmembrane region" description="Helical" evidence="1">
    <location>
        <begin position="78"/>
        <end position="101"/>
    </location>
</feature>
<reference evidence="2 3" key="1">
    <citation type="journal article" date="2018" name="Nat. Ecol. Evol.">
        <title>Genomic signatures of mitonuclear coevolution across populations of Tigriopus californicus.</title>
        <authorList>
            <person name="Barreto F.S."/>
            <person name="Watson E.T."/>
            <person name="Lima T.G."/>
            <person name="Willett C.S."/>
            <person name="Edmands S."/>
            <person name="Li W."/>
            <person name="Burton R.S."/>
        </authorList>
    </citation>
    <scope>NUCLEOTIDE SEQUENCE [LARGE SCALE GENOMIC DNA]</scope>
    <source>
        <strain evidence="2 3">San Diego</strain>
    </source>
</reference>